<dbReference type="Proteomes" id="UP001167796">
    <property type="component" value="Unassembled WGS sequence"/>
</dbReference>
<dbReference type="RefSeq" id="WP_305011073.1">
    <property type="nucleotide sequence ID" value="NZ_JAUQSX010000003.1"/>
</dbReference>
<keyword evidence="1" id="KW-1133">Transmembrane helix</keyword>
<reference evidence="2" key="1">
    <citation type="submission" date="2023-07" db="EMBL/GenBank/DDBJ databases">
        <authorList>
            <person name="Kim M.K."/>
        </authorList>
    </citation>
    <scope>NUCLEOTIDE SEQUENCE</scope>
    <source>
        <strain evidence="2">M29</strain>
    </source>
</reference>
<keyword evidence="1" id="KW-0472">Membrane</keyword>
<evidence type="ECO:0000256" key="1">
    <source>
        <dbReference type="SAM" id="Phobius"/>
    </source>
</evidence>
<sequence>MATTRRATVIKALFLLVPVGLVLPLFLLIGRRAADEHPSFYQEPMKAADVWRLPLVEPHELITAYCCEGWNFQPVGFPDPFTADSVNCEKGYILFFGYPGTYGFLDTRQQRVVRLSTHGAFADSLAARSLSAQLYNTETVYRNWVRTGQLPWAAEILATQGAEHASR</sequence>
<name>A0ABT9A965_9BACT</name>
<gene>
    <name evidence="2" type="ORF">Q5H92_08465</name>
</gene>
<dbReference type="EMBL" id="JAUQSX010000003">
    <property type="protein sequence ID" value="MDO7846386.1"/>
    <property type="molecule type" value="Genomic_DNA"/>
</dbReference>
<feature type="transmembrane region" description="Helical" evidence="1">
    <location>
        <begin position="12"/>
        <end position="30"/>
    </location>
</feature>
<protein>
    <submittedName>
        <fullName evidence="2">Uncharacterized protein</fullName>
    </submittedName>
</protein>
<keyword evidence="3" id="KW-1185">Reference proteome</keyword>
<proteinExistence type="predicted"/>
<accession>A0ABT9A965</accession>
<comment type="caution">
    <text evidence="2">The sequence shown here is derived from an EMBL/GenBank/DDBJ whole genome shotgun (WGS) entry which is preliminary data.</text>
</comment>
<keyword evidence="1" id="KW-0812">Transmembrane</keyword>
<evidence type="ECO:0000313" key="3">
    <source>
        <dbReference type="Proteomes" id="UP001167796"/>
    </source>
</evidence>
<organism evidence="2 3">
    <name type="scientific">Hymenobacter mellowenesis</name>
    <dbReference type="NCBI Taxonomy" id="3063995"/>
    <lineage>
        <taxon>Bacteria</taxon>
        <taxon>Pseudomonadati</taxon>
        <taxon>Bacteroidota</taxon>
        <taxon>Cytophagia</taxon>
        <taxon>Cytophagales</taxon>
        <taxon>Hymenobacteraceae</taxon>
        <taxon>Hymenobacter</taxon>
    </lineage>
</organism>
<evidence type="ECO:0000313" key="2">
    <source>
        <dbReference type="EMBL" id="MDO7846386.1"/>
    </source>
</evidence>